<organism evidence="5 6">
    <name type="scientific">Megamonas funiformis</name>
    <dbReference type="NCBI Taxonomy" id="437897"/>
    <lineage>
        <taxon>Bacteria</taxon>
        <taxon>Bacillati</taxon>
        <taxon>Bacillota</taxon>
        <taxon>Negativicutes</taxon>
        <taxon>Selenomonadales</taxon>
        <taxon>Selenomonadaceae</taxon>
        <taxon>Megamonas</taxon>
    </lineage>
</organism>
<dbReference type="InterPro" id="IPR000223">
    <property type="entry name" value="Pept_S26A_signal_pept_1"/>
</dbReference>
<dbReference type="PANTHER" id="PTHR43390">
    <property type="entry name" value="SIGNAL PEPTIDASE I"/>
    <property type="match status" value="1"/>
</dbReference>
<comment type="similarity">
    <text evidence="2 3">Belongs to the peptidase S26 family.</text>
</comment>
<comment type="catalytic activity">
    <reaction evidence="3">
        <text>Cleavage of hydrophobic, N-terminal signal or leader sequences from secreted and periplasmic proteins.</text>
        <dbReference type="EC" id="3.4.21.89"/>
    </reaction>
</comment>
<dbReference type="GO" id="GO:0004252">
    <property type="term" value="F:serine-type endopeptidase activity"/>
    <property type="evidence" value="ECO:0007669"/>
    <property type="project" value="InterPro"/>
</dbReference>
<protein>
    <recommendedName>
        <fullName evidence="3">Signal peptidase I</fullName>
        <ecNumber evidence="3">3.4.21.89</ecNumber>
    </recommendedName>
</protein>
<accession>A0AAW4U2U4</accession>
<dbReference type="Pfam" id="PF10502">
    <property type="entry name" value="Peptidase_S26"/>
    <property type="match status" value="1"/>
</dbReference>
<dbReference type="Gene3D" id="2.10.109.10">
    <property type="entry name" value="Umud Fragment, subunit A"/>
    <property type="match status" value="1"/>
</dbReference>
<evidence type="ECO:0000256" key="2">
    <source>
        <dbReference type="ARBA" id="ARBA00009370"/>
    </source>
</evidence>
<dbReference type="EMBL" id="JAJCGD010000026">
    <property type="protein sequence ID" value="MCB6828845.1"/>
    <property type="molecule type" value="Genomic_DNA"/>
</dbReference>
<evidence type="ECO:0000256" key="1">
    <source>
        <dbReference type="ARBA" id="ARBA00004401"/>
    </source>
</evidence>
<dbReference type="PANTHER" id="PTHR43390:SF1">
    <property type="entry name" value="CHLOROPLAST PROCESSING PEPTIDASE"/>
    <property type="match status" value="1"/>
</dbReference>
<dbReference type="EC" id="3.4.21.89" evidence="3"/>
<dbReference type="NCBIfam" id="TIGR02227">
    <property type="entry name" value="sigpep_I_bact"/>
    <property type="match status" value="1"/>
</dbReference>
<dbReference type="Proteomes" id="UP001198190">
    <property type="component" value="Unassembled WGS sequence"/>
</dbReference>
<reference evidence="5" key="1">
    <citation type="submission" date="2021-10" db="EMBL/GenBank/DDBJ databases">
        <title>Collection of gut derived symbiotic bacterial strains cultured from healthy donors.</title>
        <authorList>
            <person name="Lin H."/>
            <person name="Littmann E."/>
            <person name="Claire K."/>
            <person name="Pamer E."/>
        </authorList>
    </citation>
    <scope>NUCLEOTIDE SEQUENCE</scope>
    <source>
        <strain evidence="5">MSK.7.16</strain>
    </source>
</reference>
<gene>
    <name evidence="5" type="primary">lepB</name>
    <name evidence="5" type="ORF">LIY65_09085</name>
</gene>
<feature type="domain" description="Peptidase S26" evidence="4">
    <location>
        <begin position="7"/>
        <end position="163"/>
    </location>
</feature>
<dbReference type="AlphaFoldDB" id="A0AAW4U2U4"/>
<dbReference type="GO" id="GO:0005886">
    <property type="term" value="C:plasma membrane"/>
    <property type="evidence" value="ECO:0007669"/>
    <property type="project" value="UniProtKB-SubCell"/>
</dbReference>
<evidence type="ECO:0000313" key="5">
    <source>
        <dbReference type="EMBL" id="MCB6828845.1"/>
    </source>
</evidence>
<comment type="caution">
    <text evidence="5">The sequence shown here is derived from an EMBL/GenBank/DDBJ whole genome shotgun (WGS) entry which is preliminary data.</text>
</comment>
<dbReference type="GO" id="GO:0006465">
    <property type="term" value="P:signal peptide processing"/>
    <property type="evidence" value="ECO:0007669"/>
    <property type="project" value="InterPro"/>
</dbReference>
<evidence type="ECO:0000256" key="3">
    <source>
        <dbReference type="RuleBase" id="RU362042"/>
    </source>
</evidence>
<dbReference type="SUPFAM" id="SSF51306">
    <property type="entry name" value="LexA/Signal peptidase"/>
    <property type="match status" value="1"/>
</dbReference>
<keyword evidence="3" id="KW-0645">Protease</keyword>
<dbReference type="GeneID" id="62778938"/>
<evidence type="ECO:0000259" key="4">
    <source>
        <dbReference type="Pfam" id="PF10502"/>
    </source>
</evidence>
<keyword evidence="3 5" id="KW-0378">Hydrolase</keyword>
<dbReference type="InterPro" id="IPR036286">
    <property type="entry name" value="LexA/Signal_pep-like_sf"/>
</dbReference>
<dbReference type="InterPro" id="IPR019533">
    <property type="entry name" value="Peptidase_S26"/>
</dbReference>
<proteinExistence type="inferred from homology"/>
<name>A0AAW4U2U4_9FIRM</name>
<comment type="subcellular location">
    <subcellularLocation>
        <location evidence="1">Cell membrane</location>
        <topology evidence="1">Single-pass type II membrane protein</topology>
    </subcellularLocation>
    <subcellularLocation>
        <location evidence="3">Membrane</location>
        <topology evidence="3">Single-pass type II membrane protein</topology>
    </subcellularLocation>
</comment>
<evidence type="ECO:0000313" key="6">
    <source>
        <dbReference type="Proteomes" id="UP001198190"/>
    </source>
</evidence>
<dbReference type="RefSeq" id="WP_008537550.1">
    <property type="nucleotide sequence ID" value="NZ_BSQS01000004.1"/>
</dbReference>
<sequence length="172" mass="19806">MGKFKANLICILLLLLLLVFNFFEYTPFTINLSPSVPCGIYFVIPKILQADYQKGDMVLFEVPAKIKQFMTQREYIDKNTYLLKQIQALEGDTYYVDNKAIYVNDEYVGDISTRDSLGRSIIPQYGKHHVNKGYFLPIGLNNKNSYDGRYFGEVPIKNIKNKVIPLIIFTGK</sequence>
<dbReference type="GO" id="GO:0009003">
    <property type="term" value="F:signal peptidase activity"/>
    <property type="evidence" value="ECO:0007669"/>
    <property type="project" value="UniProtKB-EC"/>
</dbReference>